<dbReference type="Gene3D" id="3.40.50.720">
    <property type="entry name" value="NAD(P)-binding Rossmann-like Domain"/>
    <property type="match status" value="1"/>
</dbReference>
<proteinExistence type="predicted"/>
<dbReference type="OrthoDB" id="9807212at2"/>
<dbReference type="InterPro" id="IPR050177">
    <property type="entry name" value="Lipid_A_modif_metabolic_enz"/>
</dbReference>
<dbReference type="Pfam" id="PF01370">
    <property type="entry name" value="Epimerase"/>
    <property type="match status" value="1"/>
</dbReference>
<dbReference type="SUPFAM" id="SSF51735">
    <property type="entry name" value="NAD(P)-binding Rossmann-fold domains"/>
    <property type="match status" value="1"/>
</dbReference>
<sequence>MKVVVIGGSGHIGTYLVPKLVRQDHQVTMISRGNREPYIKDRAWDKAEHVALDRSSDPLFSQKVAEMNADVVIDLICFKVDEVKEMVEALKETNLSHYLYCSTIWTHGRAETIPVDPNGEKHPMDEYGRQKYESEKYLLNEYRVNGFPATMISPGQICGPGWSIINPLGHGDDKVFQAIADGKEISLPNLGMETLHPVHGEDIAQMFVDAMTHRTQALGENFYAVSEESLTLYGYTMAMYRFFKQEPSITFLSWDKWVDYVDDERLSSISYYHLARSGHFSIEKAKTLLGFRPRYSAVQVVESAVQSYIDRGIITLK</sequence>
<dbReference type="AlphaFoldDB" id="A0A1H7PBZ6"/>
<accession>A0A1H7PBZ6</accession>
<dbReference type="STRING" id="426702.SAMN04488099_1198"/>
<dbReference type="Proteomes" id="UP000199081">
    <property type="component" value="Unassembled WGS sequence"/>
</dbReference>
<feature type="domain" description="NAD-dependent epimerase/dehydratase" evidence="1">
    <location>
        <begin position="3"/>
        <end position="216"/>
    </location>
</feature>
<dbReference type="InterPro" id="IPR001509">
    <property type="entry name" value="Epimerase_deHydtase"/>
</dbReference>
<gene>
    <name evidence="2" type="ORF">SAMN04488099_1198</name>
</gene>
<reference evidence="3" key="1">
    <citation type="submission" date="2016-10" db="EMBL/GenBank/DDBJ databases">
        <authorList>
            <person name="Varghese N."/>
            <person name="Submissions S."/>
        </authorList>
    </citation>
    <scope>NUCLEOTIDE SEQUENCE [LARGE SCALE GENOMIC DNA]</scope>
    <source>
        <strain evidence="3">DSM 19183</strain>
    </source>
</reference>
<dbReference type="PANTHER" id="PTHR43245">
    <property type="entry name" value="BIFUNCTIONAL POLYMYXIN RESISTANCE PROTEIN ARNA"/>
    <property type="match status" value="1"/>
</dbReference>
<keyword evidence="3" id="KW-1185">Reference proteome</keyword>
<protein>
    <submittedName>
        <fullName evidence="2">Nucleoside-diphosphate-sugar epimerase</fullName>
    </submittedName>
</protein>
<organism evidence="2 3">
    <name type="scientific">Alkalibacterium pelagium</name>
    <dbReference type="NCBI Taxonomy" id="426702"/>
    <lineage>
        <taxon>Bacteria</taxon>
        <taxon>Bacillati</taxon>
        <taxon>Bacillota</taxon>
        <taxon>Bacilli</taxon>
        <taxon>Lactobacillales</taxon>
        <taxon>Carnobacteriaceae</taxon>
        <taxon>Alkalibacterium</taxon>
    </lineage>
</organism>
<dbReference type="InterPro" id="IPR036291">
    <property type="entry name" value="NAD(P)-bd_dom_sf"/>
</dbReference>
<name>A0A1H7PBZ6_9LACT</name>
<dbReference type="EMBL" id="FNZU01000019">
    <property type="protein sequence ID" value="SEL32948.1"/>
    <property type="molecule type" value="Genomic_DNA"/>
</dbReference>
<evidence type="ECO:0000313" key="3">
    <source>
        <dbReference type="Proteomes" id="UP000199081"/>
    </source>
</evidence>
<evidence type="ECO:0000313" key="2">
    <source>
        <dbReference type="EMBL" id="SEL32948.1"/>
    </source>
</evidence>
<evidence type="ECO:0000259" key="1">
    <source>
        <dbReference type="Pfam" id="PF01370"/>
    </source>
</evidence>
<dbReference type="RefSeq" id="WP_091482901.1">
    <property type="nucleotide sequence ID" value="NZ_BJYC01000023.1"/>
</dbReference>